<keyword evidence="8 12" id="KW-0520">NAD</keyword>
<dbReference type="EC" id="6.5.1.2" evidence="12"/>
<dbReference type="Gene3D" id="1.10.150.20">
    <property type="entry name" value="5' to 3' exonuclease, C-terminal subdomain"/>
    <property type="match status" value="2"/>
</dbReference>
<keyword evidence="4 12" id="KW-0479">Metal-binding</keyword>
<proteinExistence type="inferred from homology"/>
<dbReference type="Pfam" id="PF22745">
    <property type="entry name" value="Nlig-Ia"/>
    <property type="match status" value="1"/>
</dbReference>
<feature type="binding site" evidence="12">
    <location>
        <position position="171"/>
    </location>
    <ligand>
        <name>NAD(+)</name>
        <dbReference type="ChEBI" id="CHEBI:57540"/>
    </ligand>
</feature>
<comment type="function">
    <text evidence="1 12">DNA ligase that catalyzes the formation of phosphodiester linkages between 5'-phosphoryl and 3'-hydroxyl groups in double-stranded DNA using NAD as a coenzyme and as the energy source for the reaction. It is essential for DNA replication and repair of damaged DNA.</text>
</comment>
<evidence type="ECO:0000313" key="14">
    <source>
        <dbReference type="EMBL" id="MBS7525607.1"/>
    </source>
</evidence>
<dbReference type="Gene3D" id="6.20.10.30">
    <property type="match status" value="1"/>
</dbReference>
<dbReference type="Proteomes" id="UP000746471">
    <property type="component" value="Unassembled WGS sequence"/>
</dbReference>
<evidence type="ECO:0000256" key="9">
    <source>
        <dbReference type="ARBA" id="ARBA00023204"/>
    </source>
</evidence>
<gene>
    <name evidence="12 14" type="primary">ligA</name>
    <name evidence="14" type="ORF">KHM83_02840</name>
</gene>
<dbReference type="SUPFAM" id="SSF47781">
    <property type="entry name" value="RuvA domain 2-like"/>
    <property type="match status" value="1"/>
</dbReference>
<feature type="binding site" evidence="12">
    <location>
        <begin position="82"/>
        <end position="83"/>
    </location>
    <ligand>
        <name>NAD(+)</name>
        <dbReference type="ChEBI" id="CHEBI:57540"/>
    </ligand>
</feature>
<feature type="binding site" evidence="12">
    <location>
        <position position="112"/>
    </location>
    <ligand>
        <name>NAD(+)</name>
        <dbReference type="ChEBI" id="CHEBI:57540"/>
    </ligand>
</feature>
<evidence type="ECO:0000256" key="8">
    <source>
        <dbReference type="ARBA" id="ARBA00023027"/>
    </source>
</evidence>
<dbReference type="Pfam" id="PF01653">
    <property type="entry name" value="DNA_ligase_aden"/>
    <property type="match status" value="1"/>
</dbReference>
<dbReference type="PANTHER" id="PTHR23389">
    <property type="entry name" value="CHROMOSOME TRANSMISSION FIDELITY FACTOR 18"/>
    <property type="match status" value="1"/>
</dbReference>
<dbReference type="InterPro" id="IPR041663">
    <property type="entry name" value="DisA/LigA_HHH"/>
</dbReference>
<name>A0ABS5PL59_9FIRM</name>
<evidence type="ECO:0000256" key="12">
    <source>
        <dbReference type="HAMAP-Rule" id="MF_01588"/>
    </source>
</evidence>
<dbReference type="Gene3D" id="3.30.470.30">
    <property type="entry name" value="DNA ligase/mRNA capping enzyme"/>
    <property type="match status" value="1"/>
</dbReference>
<dbReference type="HAMAP" id="MF_01588">
    <property type="entry name" value="DNA_ligase_A"/>
    <property type="match status" value="1"/>
</dbReference>
<dbReference type="PIRSF" id="PIRSF001604">
    <property type="entry name" value="LigA"/>
    <property type="match status" value="1"/>
</dbReference>
<dbReference type="InterPro" id="IPR001679">
    <property type="entry name" value="DNA_ligase"/>
</dbReference>
<evidence type="ECO:0000256" key="1">
    <source>
        <dbReference type="ARBA" id="ARBA00004067"/>
    </source>
</evidence>
<dbReference type="RefSeq" id="WP_213235390.1">
    <property type="nucleotide sequence ID" value="NZ_JAHBCL010000003.1"/>
</dbReference>
<keyword evidence="15" id="KW-1185">Reference proteome</keyword>
<feature type="binding site" evidence="12">
    <location>
        <position position="286"/>
    </location>
    <ligand>
        <name>NAD(+)</name>
        <dbReference type="ChEBI" id="CHEBI:57540"/>
    </ligand>
</feature>
<dbReference type="SMART" id="SM00278">
    <property type="entry name" value="HhH1"/>
    <property type="match status" value="3"/>
</dbReference>
<dbReference type="InterPro" id="IPR033136">
    <property type="entry name" value="DNA_ligase_CS"/>
</dbReference>
<dbReference type="GO" id="GO:0003911">
    <property type="term" value="F:DNA ligase (NAD+) activity"/>
    <property type="evidence" value="ECO:0007669"/>
    <property type="project" value="UniProtKB-EC"/>
</dbReference>
<evidence type="ECO:0000256" key="5">
    <source>
        <dbReference type="ARBA" id="ARBA00022763"/>
    </source>
</evidence>
<dbReference type="CDD" id="cd17748">
    <property type="entry name" value="BRCT_DNA_ligase_like"/>
    <property type="match status" value="1"/>
</dbReference>
<feature type="binding site" evidence="12">
    <location>
        <position position="310"/>
    </location>
    <ligand>
        <name>NAD(+)</name>
        <dbReference type="ChEBI" id="CHEBI:57540"/>
    </ligand>
</feature>
<comment type="catalytic activity">
    <reaction evidence="11 12">
        <text>NAD(+) + (deoxyribonucleotide)n-3'-hydroxyl + 5'-phospho-(deoxyribonucleotide)m = (deoxyribonucleotide)n+m + AMP + beta-nicotinamide D-nucleotide.</text>
        <dbReference type="EC" id="6.5.1.2"/>
    </reaction>
</comment>
<dbReference type="InterPro" id="IPR013840">
    <property type="entry name" value="DNAligase_N"/>
</dbReference>
<dbReference type="Pfam" id="PF14520">
    <property type="entry name" value="HHH_5"/>
    <property type="match status" value="1"/>
</dbReference>
<keyword evidence="7 12" id="KW-0460">Magnesium</keyword>
<feature type="domain" description="BRCT" evidence="13">
    <location>
        <begin position="587"/>
        <end position="666"/>
    </location>
</feature>
<dbReference type="Pfam" id="PF03119">
    <property type="entry name" value="DNA_ligase_ZBD"/>
    <property type="match status" value="1"/>
</dbReference>
<dbReference type="SMART" id="SM00292">
    <property type="entry name" value="BRCT"/>
    <property type="match status" value="1"/>
</dbReference>
<dbReference type="CDD" id="cd00114">
    <property type="entry name" value="LIGANc"/>
    <property type="match status" value="1"/>
</dbReference>
<dbReference type="SMART" id="SM00532">
    <property type="entry name" value="LIGANc"/>
    <property type="match status" value="1"/>
</dbReference>
<dbReference type="NCBIfam" id="TIGR00575">
    <property type="entry name" value="dnlj"/>
    <property type="match status" value="1"/>
</dbReference>
<organism evidence="14 15">
    <name type="scientific">Fusibacter paucivorans</name>
    <dbReference type="NCBI Taxonomy" id="76009"/>
    <lineage>
        <taxon>Bacteria</taxon>
        <taxon>Bacillati</taxon>
        <taxon>Bacillota</taxon>
        <taxon>Clostridia</taxon>
        <taxon>Eubacteriales</taxon>
        <taxon>Eubacteriales Family XII. Incertae Sedis</taxon>
        <taxon>Fusibacter</taxon>
    </lineage>
</organism>
<dbReference type="EMBL" id="JAHBCL010000003">
    <property type="protein sequence ID" value="MBS7525607.1"/>
    <property type="molecule type" value="Genomic_DNA"/>
</dbReference>
<comment type="similarity">
    <text evidence="12">Belongs to the NAD-dependent DNA ligase family. LigA subfamily.</text>
</comment>
<dbReference type="InterPro" id="IPR013839">
    <property type="entry name" value="DNAligase_adenylation"/>
</dbReference>
<protein>
    <recommendedName>
        <fullName evidence="12">DNA ligase</fullName>
        <ecNumber evidence="12">6.5.1.2</ecNumber>
    </recommendedName>
    <alternativeName>
        <fullName evidence="12">Polydeoxyribonucleotide synthase [NAD(+)]</fullName>
    </alternativeName>
</protein>
<dbReference type="SUPFAM" id="SSF56091">
    <property type="entry name" value="DNA ligase/mRNA capping enzyme, catalytic domain"/>
    <property type="match status" value="1"/>
</dbReference>
<dbReference type="PROSITE" id="PS01056">
    <property type="entry name" value="DNA_LIGASE_N2"/>
    <property type="match status" value="1"/>
</dbReference>
<dbReference type="InterPro" id="IPR001357">
    <property type="entry name" value="BRCT_dom"/>
</dbReference>
<feature type="active site" description="N6-AMP-lysine intermediate" evidence="12">
    <location>
        <position position="114"/>
    </location>
</feature>
<dbReference type="PROSITE" id="PS50172">
    <property type="entry name" value="BRCT"/>
    <property type="match status" value="1"/>
</dbReference>
<sequence length="666" mass="73648">MTQSIKEQIERLRSEIERHSHAYYDLDQPSIQDFEYDALVNELAELERQHPEFLSADSPTQHVGGTVRSEFVKVTHDVPLLSLDNAYNAEELYAFDTRLRKELDEPFAYSVEYKIDGLSVAIRYEDGVMLRAATRGNGEVGEDVTDNVKTIATVPKVLAEPARGLLEVRGEVYIDKESFRKMNEQQTLQGKAAFANPRNAAAGSLRQLDSNIAASRPMAIFVFEILQGDDQVFQQQDDAFSKLRRMGFDTVAPAIFNNMTDVIAYCDSMTEKRHALPYEIDGLVIKVNAYHQRLQLGRTAKSPRWAIAYKFPAELAETRLSAIQIQVGRTGVLTPLAVFDPVTVAGSTIAKATLHNQDYIDEKDIRVGDYILVQKAGDVIPAVVRVLKEKREGDLQVFKLPTHCPVCGTEVIQNEGEVAKRCPNELCPAKLRRKIIHFVSRPAMNIDGVGEAIIDQLIEAGYLKDVADIYELHHQREALIALERMGEKSVDNMLAAIETSKSNDVYRLLSGLGIPHIGAKAAKVLATKFGSLDAVMTASQEALTAIDEFGEKMADSVIRFFEEPEHQAIIKHLRACGVNFDSALKAVDEGLLTGKTLVVTGTLAHFTRDEIKAEIERLGGKASGSVSKKTDYVIVGEAAGSKAEKARALGVTILTEEAFLTMIKTL</sequence>
<reference evidence="14 15" key="1">
    <citation type="submission" date="2021-05" db="EMBL/GenBank/DDBJ databases">
        <title>Fusibacter ferrireducens sp. nov., an anaerobic, sulfur- and Fe-reducing bacterium isolated from the mangrove sediment.</title>
        <authorList>
            <person name="Qiu D."/>
        </authorList>
    </citation>
    <scope>NUCLEOTIDE SEQUENCE [LARGE SCALE GENOMIC DNA]</scope>
    <source>
        <strain evidence="14 15">DSM 12116</strain>
    </source>
</reference>
<dbReference type="SUPFAM" id="SSF52113">
    <property type="entry name" value="BRCT domain"/>
    <property type="match status" value="1"/>
</dbReference>
<evidence type="ECO:0000256" key="6">
    <source>
        <dbReference type="ARBA" id="ARBA00022833"/>
    </source>
</evidence>
<dbReference type="Pfam" id="PF00533">
    <property type="entry name" value="BRCT"/>
    <property type="match status" value="1"/>
</dbReference>
<keyword evidence="3 12" id="KW-0235">DNA replication</keyword>
<accession>A0ABS5PL59</accession>
<feature type="binding site" evidence="12">
    <location>
        <position position="404"/>
    </location>
    <ligand>
        <name>Zn(2+)</name>
        <dbReference type="ChEBI" id="CHEBI:29105"/>
    </ligand>
</feature>
<dbReference type="InterPro" id="IPR012340">
    <property type="entry name" value="NA-bd_OB-fold"/>
</dbReference>
<evidence type="ECO:0000259" key="13">
    <source>
        <dbReference type="PROSITE" id="PS50172"/>
    </source>
</evidence>
<dbReference type="Gene3D" id="3.40.50.10190">
    <property type="entry name" value="BRCT domain"/>
    <property type="match status" value="1"/>
</dbReference>
<dbReference type="Gene3D" id="2.40.50.140">
    <property type="entry name" value="Nucleic acid-binding proteins"/>
    <property type="match status" value="1"/>
</dbReference>
<dbReference type="Gene3D" id="1.10.287.610">
    <property type="entry name" value="Helix hairpin bin"/>
    <property type="match status" value="1"/>
</dbReference>
<keyword evidence="10 12" id="KW-0464">Manganese</keyword>
<comment type="cofactor">
    <cofactor evidence="12">
        <name>Mg(2+)</name>
        <dbReference type="ChEBI" id="CHEBI:18420"/>
    </cofactor>
    <cofactor evidence="12">
        <name>Mn(2+)</name>
        <dbReference type="ChEBI" id="CHEBI:29035"/>
    </cofactor>
</comment>
<evidence type="ECO:0000256" key="7">
    <source>
        <dbReference type="ARBA" id="ARBA00022842"/>
    </source>
</evidence>
<feature type="binding site" evidence="12">
    <location>
        <position position="427"/>
    </location>
    <ligand>
        <name>Zn(2+)</name>
        <dbReference type="ChEBI" id="CHEBI:29105"/>
    </ligand>
</feature>
<keyword evidence="6 12" id="KW-0862">Zinc</keyword>
<evidence type="ECO:0000256" key="4">
    <source>
        <dbReference type="ARBA" id="ARBA00022723"/>
    </source>
</evidence>
<dbReference type="InterPro" id="IPR010994">
    <property type="entry name" value="RuvA_2-like"/>
</dbReference>
<feature type="binding site" evidence="12">
    <location>
        <position position="407"/>
    </location>
    <ligand>
        <name>Zn(2+)</name>
        <dbReference type="ChEBI" id="CHEBI:29105"/>
    </ligand>
</feature>
<comment type="caution">
    <text evidence="14">The sequence shown here is derived from an EMBL/GenBank/DDBJ whole genome shotgun (WGS) entry which is preliminary data.</text>
</comment>
<dbReference type="Pfam" id="PF03120">
    <property type="entry name" value="OB_DNA_ligase"/>
    <property type="match status" value="1"/>
</dbReference>
<evidence type="ECO:0000256" key="10">
    <source>
        <dbReference type="ARBA" id="ARBA00023211"/>
    </source>
</evidence>
<evidence type="ECO:0000256" key="2">
    <source>
        <dbReference type="ARBA" id="ARBA00022598"/>
    </source>
</evidence>
<dbReference type="PANTHER" id="PTHR23389:SF9">
    <property type="entry name" value="DNA LIGASE"/>
    <property type="match status" value="1"/>
</dbReference>
<feature type="binding site" evidence="12">
    <location>
        <begin position="33"/>
        <end position="37"/>
    </location>
    <ligand>
        <name>NAD(+)</name>
        <dbReference type="ChEBI" id="CHEBI:57540"/>
    </ligand>
</feature>
<dbReference type="NCBIfam" id="NF005932">
    <property type="entry name" value="PRK07956.1"/>
    <property type="match status" value="1"/>
</dbReference>
<keyword evidence="2 12" id="KW-0436">Ligase</keyword>
<evidence type="ECO:0000256" key="11">
    <source>
        <dbReference type="ARBA" id="ARBA00034005"/>
    </source>
</evidence>
<feature type="binding site" evidence="12">
    <location>
        <position position="422"/>
    </location>
    <ligand>
        <name>Zn(2+)</name>
        <dbReference type="ChEBI" id="CHEBI:29105"/>
    </ligand>
</feature>
<dbReference type="InterPro" id="IPR004149">
    <property type="entry name" value="Znf_DNAligase_C4"/>
</dbReference>
<keyword evidence="9 12" id="KW-0234">DNA repair</keyword>
<evidence type="ECO:0000256" key="3">
    <source>
        <dbReference type="ARBA" id="ARBA00022705"/>
    </source>
</evidence>
<dbReference type="Pfam" id="PF12826">
    <property type="entry name" value="HHH_2"/>
    <property type="match status" value="1"/>
</dbReference>
<dbReference type="InterPro" id="IPR003583">
    <property type="entry name" value="Hlx-hairpin-Hlx_DNA-bd_motif"/>
</dbReference>
<evidence type="ECO:0000313" key="15">
    <source>
        <dbReference type="Proteomes" id="UP000746471"/>
    </source>
</evidence>
<dbReference type="SUPFAM" id="SSF50249">
    <property type="entry name" value="Nucleic acid-binding proteins"/>
    <property type="match status" value="1"/>
</dbReference>
<keyword evidence="5 12" id="KW-0227">DNA damage</keyword>
<feature type="binding site" evidence="12">
    <location>
        <position position="135"/>
    </location>
    <ligand>
        <name>NAD(+)</name>
        <dbReference type="ChEBI" id="CHEBI:57540"/>
    </ligand>
</feature>
<dbReference type="InterPro" id="IPR036420">
    <property type="entry name" value="BRCT_dom_sf"/>
</dbReference>
<dbReference type="InterPro" id="IPR004150">
    <property type="entry name" value="NAD_DNA_ligase_OB"/>
</dbReference>